<dbReference type="RefSeq" id="WP_281762911.1">
    <property type="nucleotide sequence ID" value="NZ_AP026709.1"/>
</dbReference>
<dbReference type="InterPro" id="IPR052067">
    <property type="entry name" value="Metal_resp_HTH_trans_reg"/>
</dbReference>
<evidence type="ECO:0000259" key="4">
    <source>
        <dbReference type="PROSITE" id="PS50995"/>
    </source>
</evidence>
<keyword evidence="3" id="KW-0804">Transcription</keyword>
<name>A0ABM8AZV4_9BACT</name>
<dbReference type="SMART" id="SM00347">
    <property type="entry name" value="HTH_MARR"/>
    <property type="match status" value="1"/>
</dbReference>
<dbReference type="Pfam" id="PF12802">
    <property type="entry name" value="MarR_2"/>
    <property type="match status" value="1"/>
</dbReference>
<sequence>MDSQTKTQMNIYNQLRRIIENHTHMDEQPFMLNESMSLSPREVRTIDFLGQNKNKNVTNVATHFNFTKSAASQLINRLVKRKLVSKKISKHSDKEFHLSLSPEGKKAHQLIQIMTNQRLEMFLEMTERFSAQQIATTSEVLEQIETMVNERLKRFK</sequence>
<dbReference type="InterPro" id="IPR036388">
    <property type="entry name" value="WH-like_DNA-bd_sf"/>
</dbReference>
<accession>A0ABM8AZV4</accession>
<dbReference type="Proteomes" id="UP001317742">
    <property type="component" value="Chromosome"/>
</dbReference>
<proteinExistence type="predicted"/>
<protein>
    <recommendedName>
        <fullName evidence="4">HTH marR-type domain-containing protein</fullName>
    </recommendedName>
</protein>
<dbReference type="PANTHER" id="PTHR35790">
    <property type="entry name" value="HTH-TYPE TRANSCRIPTIONAL REGULATOR PCHR"/>
    <property type="match status" value="1"/>
</dbReference>
<keyword evidence="1" id="KW-0805">Transcription regulation</keyword>
<organism evidence="5 6">
    <name type="scientific">Pseudodesulfovibrio nedwellii</name>
    <dbReference type="NCBI Taxonomy" id="2973072"/>
    <lineage>
        <taxon>Bacteria</taxon>
        <taxon>Pseudomonadati</taxon>
        <taxon>Thermodesulfobacteriota</taxon>
        <taxon>Desulfovibrionia</taxon>
        <taxon>Desulfovibrionales</taxon>
        <taxon>Desulfovibrionaceae</taxon>
    </lineage>
</organism>
<dbReference type="SUPFAM" id="SSF46785">
    <property type="entry name" value="Winged helix' DNA-binding domain"/>
    <property type="match status" value="1"/>
</dbReference>
<evidence type="ECO:0000256" key="2">
    <source>
        <dbReference type="ARBA" id="ARBA00023125"/>
    </source>
</evidence>
<feature type="domain" description="HTH marR-type" evidence="4">
    <location>
        <begin position="8"/>
        <end position="146"/>
    </location>
</feature>
<dbReference type="InterPro" id="IPR036390">
    <property type="entry name" value="WH_DNA-bd_sf"/>
</dbReference>
<evidence type="ECO:0000313" key="6">
    <source>
        <dbReference type="Proteomes" id="UP001317742"/>
    </source>
</evidence>
<dbReference type="InterPro" id="IPR000835">
    <property type="entry name" value="HTH_MarR-typ"/>
</dbReference>
<dbReference type="PANTHER" id="PTHR35790:SF4">
    <property type="entry name" value="HTH-TYPE TRANSCRIPTIONAL REGULATOR PCHR"/>
    <property type="match status" value="1"/>
</dbReference>
<evidence type="ECO:0000313" key="5">
    <source>
        <dbReference type="EMBL" id="BDQ37043.1"/>
    </source>
</evidence>
<reference evidence="5 6" key="1">
    <citation type="submission" date="2022-08" db="EMBL/GenBank/DDBJ databases">
        <title>Genome Sequence of the sulphate-reducing bacterium, Pseudodesulfovibrio sp. SYK.</title>
        <authorList>
            <person name="Kondo R."/>
            <person name="Kataoka T."/>
        </authorList>
    </citation>
    <scope>NUCLEOTIDE SEQUENCE [LARGE SCALE GENOMIC DNA]</scope>
    <source>
        <strain evidence="5 6">SYK</strain>
    </source>
</reference>
<dbReference type="PROSITE" id="PS50995">
    <property type="entry name" value="HTH_MARR_2"/>
    <property type="match status" value="1"/>
</dbReference>
<evidence type="ECO:0000256" key="1">
    <source>
        <dbReference type="ARBA" id="ARBA00023015"/>
    </source>
</evidence>
<keyword evidence="2" id="KW-0238">DNA-binding</keyword>
<keyword evidence="6" id="KW-1185">Reference proteome</keyword>
<dbReference type="Gene3D" id="1.10.10.10">
    <property type="entry name" value="Winged helix-like DNA-binding domain superfamily/Winged helix DNA-binding domain"/>
    <property type="match status" value="1"/>
</dbReference>
<evidence type="ECO:0000256" key="3">
    <source>
        <dbReference type="ARBA" id="ARBA00023163"/>
    </source>
</evidence>
<gene>
    <name evidence="5" type="ORF">SYK_14030</name>
</gene>
<dbReference type="EMBL" id="AP026709">
    <property type="protein sequence ID" value="BDQ37043.1"/>
    <property type="molecule type" value="Genomic_DNA"/>
</dbReference>